<name>A0ABD6DA38_9EURY</name>
<gene>
    <name evidence="1" type="ORF">ACFSBW_14970</name>
</gene>
<comment type="caution">
    <text evidence="1">The sequence shown here is derived from an EMBL/GenBank/DDBJ whole genome shotgun (WGS) entry which is preliminary data.</text>
</comment>
<dbReference type="Proteomes" id="UP001597052">
    <property type="component" value="Unassembled WGS sequence"/>
</dbReference>
<evidence type="ECO:0000313" key="2">
    <source>
        <dbReference type="Proteomes" id="UP001597052"/>
    </source>
</evidence>
<sequence length="169" mass="17490">MRQSIAIGIAVVVLTSVVMMPVQGQTVSGGTTEISCNGSQATVDIETAVSLFEANTDQIPDVIKPALASNTTHLHIEGAATADYTVTTDADFTVTGIEIGEPADPDVVVETNRNTACEITTADDPVESFQTAYANDRIEITSTGVVGGTATYVVDRVVDAVQTIGELAG</sequence>
<proteinExistence type="predicted"/>
<dbReference type="RefSeq" id="WP_256396301.1">
    <property type="nucleotide sequence ID" value="NZ_JANHDJ010000004.1"/>
</dbReference>
<dbReference type="AlphaFoldDB" id="A0ABD6DA38"/>
<organism evidence="1 2">
    <name type="scientific">Halohasta litorea</name>
    <dbReference type="NCBI Taxonomy" id="869891"/>
    <lineage>
        <taxon>Archaea</taxon>
        <taxon>Methanobacteriati</taxon>
        <taxon>Methanobacteriota</taxon>
        <taxon>Stenosarchaea group</taxon>
        <taxon>Halobacteria</taxon>
        <taxon>Halobacteriales</taxon>
        <taxon>Haloferacaceae</taxon>
        <taxon>Halohasta</taxon>
    </lineage>
</organism>
<protein>
    <submittedName>
        <fullName evidence="1">Uncharacterized protein</fullName>
    </submittedName>
</protein>
<evidence type="ECO:0000313" key="1">
    <source>
        <dbReference type="EMBL" id="MFD1643176.1"/>
    </source>
</evidence>
<keyword evidence="2" id="KW-1185">Reference proteome</keyword>
<reference evidence="1 2" key="1">
    <citation type="journal article" date="2019" name="Int. J. Syst. Evol. Microbiol.">
        <title>The Global Catalogue of Microorganisms (GCM) 10K type strain sequencing project: providing services to taxonomists for standard genome sequencing and annotation.</title>
        <authorList>
            <consortium name="The Broad Institute Genomics Platform"/>
            <consortium name="The Broad Institute Genome Sequencing Center for Infectious Disease"/>
            <person name="Wu L."/>
            <person name="Ma J."/>
        </authorList>
    </citation>
    <scope>NUCLEOTIDE SEQUENCE [LARGE SCALE GENOMIC DNA]</scope>
    <source>
        <strain evidence="1 2">CGMCC 1.10593</strain>
    </source>
</reference>
<dbReference type="EMBL" id="JBHUDM010000004">
    <property type="protein sequence ID" value="MFD1643176.1"/>
    <property type="molecule type" value="Genomic_DNA"/>
</dbReference>
<accession>A0ABD6DA38</accession>